<proteinExistence type="predicted"/>
<dbReference type="Pfam" id="PF03891">
    <property type="entry name" value="DUF333"/>
    <property type="match status" value="1"/>
</dbReference>
<name>A0A0S7BIZ6_9CHLR</name>
<evidence type="ECO:0000313" key="3">
    <source>
        <dbReference type="Proteomes" id="UP000055060"/>
    </source>
</evidence>
<dbReference type="PROSITE" id="PS51257">
    <property type="entry name" value="PROKAR_LIPOPROTEIN"/>
    <property type="match status" value="1"/>
</dbReference>
<accession>A0A0S7BIZ6</accession>
<dbReference type="STRING" id="360412.LARV_01365"/>
<keyword evidence="3" id="KW-1185">Reference proteome</keyword>
<dbReference type="InterPro" id="IPR005590">
    <property type="entry name" value="DUF333"/>
</dbReference>
<gene>
    <name evidence="2" type="ORF">LARV_01365</name>
</gene>
<feature type="signal peptide" evidence="1">
    <location>
        <begin position="1"/>
        <end position="22"/>
    </location>
</feature>
<dbReference type="RefSeq" id="WP_075072937.1">
    <property type="nucleotide sequence ID" value="NZ_DF967972.1"/>
</dbReference>
<dbReference type="Proteomes" id="UP000055060">
    <property type="component" value="Unassembled WGS sequence"/>
</dbReference>
<organism evidence="2">
    <name type="scientific">Longilinea arvoryzae</name>
    <dbReference type="NCBI Taxonomy" id="360412"/>
    <lineage>
        <taxon>Bacteria</taxon>
        <taxon>Bacillati</taxon>
        <taxon>Chloroflexota</taxon>
        <taxon>Anaerolineae</taxon>
        <taxon>Anaerolineales</taxon>
        <taxon>Anaerolineaceae</taxon>
        <taxon>Longilinea</taxon>
    </lineage>
</organism>
<dbReference type="EMBL" id="DF967972">
    <property type="protein sequence ID" value="GAP13610.1"/>
    <property type="molecule type" value="Genomic_DNA"/>
</dbReference>
<evidence type="ECO:0000313" key="2">
    <source>
        <dbReference type="EMBL" id="GAP13610.1"/>
    </source>
</evidence>
<sequence>MKRILIFTIILMALAGCSARQGQRPEPTATGVPPVNMPNPASAYCEQNGNKLEIVTAANGSQSGRCVFPDGSACDEWAYYRGECGPAAPTSPTPSVTVNATMEATRDPVENGSGGYMPPGTTEEISDWWGVVKSTPPGAQYDDYFERRDLGGVIAFGINSTIPEVQSQIEAARDSGKIVHLYGTLFSNVPDYNGSQIQVDRIEVEG</sequence>
<dbReference type="PANTHER" id="PTHR38008">
    <property type="entry name" value="HEMOLYSIN-RELATED"/>
    <property type="match status" value="1"/>
</dbReference>
<dbReference type="AlphaFoldDB" id="A0A0S7BIZ6"/>
<dbReference type="PANTHER" id="PTHR38008:SF2">
    <property type="entry name" value="HEMOLYSIN"/>
    <property type="match status" value="1"/>
</dbReference>
<reference evidence="2" key="1">
    <citation type="submission" date="2015-07" db="EMBL/GenBank/DDBJ databases">
        <title>Draft Genome Sequences of Anaerolinea thermolimosa IMO-1, Bellilinea caldifistulae GOMI-1, Leptolinea tardivitalis YMTK-2, Levilinea saccharolytica KIBI-1,Longilinea arvoryzae KOME-1, Previously Described as Members of the Anaerolineaceae (Chloroflexi).</title>
        <authorList>
            <person name="Sekiguchi Y."/>
            <person name="Ohashi A."/>
            <person name="Matsuura N."/>
            <person name="Tourlousse M.D."/>
        </authorList>
    </citation>
    <scope>NUCLEOTIDE SEQUENCE [LARGE SCALE GENOMIC DNA]</scope>
    <source>
        <strain evidence="2">KOME-1</strain>
    </source>
</reference>
<dbReference type="OrthoDB" id="148878at2"/>
<protein>
    <submittedName>
        <fullName evidence="2">Putative hemolysin</fullName>
    </submittedName>
</protein>
<evidence type="ECO:0000256" key="1">
    <source>
        <dbReference type="SAM" id="SignalP"/>
    </source>
</evidence>
<feature type="chain" id="PRO_5006632968" evidence="1">
    <location>
        <begin position="23"/>
        <end position="206"/>
    </location>
</feature>
<keyword evidence="1" id="KW-0732">Signal</keyword>